<gene>
    <name evidence="2" type="ORF">METZ01_LOCUS288646</name>
</gene>
<dbReference type="EMBL" id="UINC01086906">
    <property type="protein sequence ID" value="SVC35792.1"/>
    <property type="molecule type" value="Genomic_DNA"/>
</dbReference>
<evidence type="ECO:0008006" key="3">
    <source>
        <dbReference type="Google" id="ProtNLM"/>
    </source>
</evidence>
<dbReference type="Gene3D" id="1.10.150.250">
    <property type="entry name" value="Flavinator of succinate dehydrogenase"/>
    <property type="match status" value="1"/>
</dbReference>
<protein>
    <recommendedName>
        <fullName evidence="3">FAD assembly factor SdhE</fullName>
    </recommendedName>
</protein>
<dbReference type="InterPro" id="IPR036714">
    <property type="entry name" value="SDH_sf"/>
</dbReference>
<sequence>MNLNKQNLINKIKYRSQYRGTKEMDVFVNSFVNKIINDLYFDELMQLNKLINLSDEEIFEISKGKINTEIDQNIIDLLIDFKKKY</sequence>
<proteinExistence type="predicted"/>
<organism evidence="2">
    <name type="scientific">marine metagenome</name>
    <dbReference type="NCBI Taxonomy" id="408172"/>
    <lineage>
        <taxon>unclassified sequences</taxon>
        <taxon>metagenomes</taxon>
        <taxon>ecological metagenomes</taxon>
    </lineage>
</organism>
<evidence type="ECO:0000256" key="1">
    <source>
        <dbReference type="ARBA" id="ARBA00023186"/>
    </source>
</evidence>
<keyword evidence="1" id="KW-0143">Chaperone</keyword>
<name>A0A382LL15_9ZZZZ</name>
<dbReference type="InterPro" id="IPR005631">
    <property type="entry name" value="SDH"/>
</dbReference>
<evidence type="ECO:0000313" key="2">
    <source>
        <dbReference type="EMBL" id="SVC35792.1"/>
    </source>
</evidence>
<dbReference type="SUPFAM" id="SSF109910">
    <property type="entry name" value="YgfY-like"/>
    <property type="match status" value="1"/>
</dbReference>
<dbReference type="Pfam" id="PF03937">
    <property type="entry name" value="Sdh5"/>
    <property type="match status" value="1"/>
</dbReference>
<reference evidence="2" key="1">
    <citation type="submission" date="2018-05" db="EMBL/GenBank/DDBJ databases">
        <authorList>
            <person name="Lanie J.A."/>
            <person name="Ng W.-L."/>
            <person name="Kazmierczak K.M."/>
            <person name="Andrzejewski T.M."/>
            <person name="Davidsen T.M."/>
            <person name="Wayne K.J."/>
            <person name="Tettelin H."/>
            <person name="Glass J.I."/>
            <person name="Rusch D."/>
            <person name="Podicherti R."/>
            <person name="Tsui H.-C.T."/>
            <person name="Winkler M.E."/>
        </authorList>
    </citation>
    <scope>NUCLEOTIDE SEQUENCE</scope>
</reference>
<accession>A0A382LL15</accession>
<dbReference type="AlphaFoldDB" id="A0A382LL15"/>